<dbReference type="InterPro" id="IPR022893">
    <property type="entry name" value="Shikimate_DH_fam"/>
</dbReference>
<proteinExistence type="inferred from homology"/>
<comment type="function">
    <text evidence="9">Involved in the biosynthesis of the chorismate, which leads to the biosynthesis of aromatic amino acids. Catalyzes the reversible NADPH linked reduction of 3-dehydroshikimate (DHSA) to yield shikimate (SA).</text>
</comment>
<comment type="subunit">
    <text evidence="9">Homodimer.</text>
</comment>
<keyword evidence="3 9" id="KW-0028">Amino-acid biosynthesis</keyword>
<dbReference type="HAMAP" id="MF_00222">
    <property type="entry name" value="Shikimate_DH_AroE"/>
    <property type="match status" value="1"/>
</dbReference>
<dbReference type="EC" id="1.1.1.25" evidence="2 9"/>
<evidence type="ECO:0000256" key="2">
    <source>
        <dbReference type="ARBA" id="ARBA00012962"/>
    </source>
</evidence>
<dbReference type="InterPro" id="IPR046346">
    <property type="entry name" value="Aminoacid_DH-like_N_sf"/>
</dbReference>
<dbReference type="GO" id="GO:0009073">
    <property type="term" value="P:aromatic amino acid family biosynthetic process"/>
    <property type="evidence" value="ECO:0007669"/>
    <property type="project" value="UniProtKB-KW"/>
</dbReference>
<dbReference type="NCBIfam" id="NF001319">
    <property type="entry name" value="PRK00258.3-3"/>
    <property type="match status" value="1"/>
</dbReference>
<dbReference type="NCBIfam" id="TIGR00507">
    <property type="entry name" value="aroE"/>
    <property type="match status" value="1"/>
</dbReference>
<dbReference type="Pfam" id="PF01488">
    <property type="entry name" value="Shikimate_DH"/>
    <property type="match status" value="1"/>
</dbReference>
<dbReference type="InterPro" id="IPR041121">
    <property type="entry name" value="SDH_C"/>
</dbReference>
<dbReference type="InterPro" id="IPR013708">
    <property type="entry name" value="Shikimate_DH-bd_N"/>
</dbReference>
<dbReference type="Proteomes" id="UP000219036">
    <property type="component" value="Unassembled WGS sequence"/>
</dbReference>
<dbReference type="SUPFAM" id="SSF53223">
    <property type="entry name" value="Aminoacid dehydrogenase-like, N-terminal domain"/>
    <property type="match status" value="1"/>
</dbReference>
<evidence type="ECO:0000259" key="11">
    <source>
        <dbReference type="Pfam" id="PF08501"/>
    </source>
</evidence>
<dbReference type="CDD" id="cd01065">
    <property type="entry name" value="NAD_bind_Shikimate_DH"/>
    <property type="match status" value="1"/>
</dbReference>
<dbReference type="InterPro" id="IPR036291">
    <property type="entry name" value="NAD(P)-bd_dom_sf"/>
</dbReference>
<evidence type="ECO:0000256" key="5">
    <source>
        <dbReference type="ARBA" id="ARBA00023002"/>
    </source>
</evidence>
<feature type="domain" description="Quinate/shikimate 5-dehydrogenase/glutamyl-tRNA reductase" evidence="10">
    <location>
        <begin position="118"/>
        <end position="204"/>
    </location>
</feature>
<dbReference type="UniPathway" id="UPA00053">
    <property type="reaction ID" value="UER00087"/>
</dbReference>
<comment type="similarity">
    <text evidence="9">Belongs to the shikimate dehydrogenase family.</text>
</comment>
<keyword evidence="4 9" id="KW-0521">NADP</keyword>
<dbReference type="GO" id="GO:0008652">
    <property type="term" value="P:amino acid biosynthetic process"/>
    <property type="evidence" value="ECO:0007669"/>
    <property type="project" value="UniProtKB-KW"/>
</dbReference>
<dbReference type="GO" id="GO:0019632">
    <property type="term" value="P:shikimate metabolic process"/>
    <property type="evidence" value="ECO:0007669"/>
    <property type="project" value="InterPro"/>
</dbReference>
<gene>
    <name evidence="9" type="primary">aroE</name>
    <name evidence="13" type="ORF">SAMN06265182_0302</name>
</gene>
<feature type="binding site" evidence="9">
    <location>
        <position position="94"/>
    </location>
    <ligand>
        <name>shikimate</name>
        <dbReference type="ChEBI" id="CHEBI:36208"/>
    </ligand>
</feature>
<evidence type="ECO:0000313" key="13">
    <source>
        <dbReference type="EMBL" id="SNZ03131.1"/>
    </source>
</evidence>
<dbReference type="InterPro" id="IPR006151">
    <property type="entry name" value="Shikm_DH/Glu-tRNA_Rdtase"/>
</dbReference>
<dbReference type="Pfam" id="PF08501">
    <property type="entry name" value="Shikimate_dh_N"/>
    <property type="match status" value="1"/>
</dbReference>
<evidence type="ECO:0000256" key="3">
    <source>
        <dbReference type="ARBA" id="ARBA00022605"/>
    </source>
</evidence>
<feature type="binding site" evidence="9">
    <location>
        <position position="231"/>
    </location>
    <ligand>
        <name>shikimate</name>
        <dbReference type="ChEBI" id="CHEBI:36208"/>
    </ligand>
</feature>
<evidence type="ECO:0000256" key="9">
    <source>
        <dbReference type="HAMAP-Rule" id="MF_00222"/>
    </source>
</evidence>
<accession>A0A285N5Z2</accession>
<dbReference type="PANTHER" id="PTHR21089">
    <property type="entry name" value="SHIKIMATE DEHYDROGENASE"/>
    <property type="match status" value="1"/>
</dbReference>
<reference evidence="14" key="1">
    <citation type="submission" date="2017-09" db="EMBL/GenBank/DDBJ databases">
        <authorList>
            <person name="Varghese N."/>
            <person name="Submissions S."/>
        </authorList>
    </citation>
    <scope>NUCLEOTIDE SEQUENCE [LARGE SCALE GENOMIC DNA]</scope>
    <source>
        <strain evidence="14">DSM 15103</strain>
    </source>
</reference>
<dbReference type="FunFam" id="3.40.50.720:FF:000086">
    <property type="entry name" value="Quinate/shikimate dehydrogenase"/>
    <property type="match status" value="1"/>
</dbReference>
<evidence type="ECO:0000256" key="6">
    <source>
        <dbReference type="ARBA" id="ARBA00023141"/>
    </source>
</evidence>
<feature type="binding site" evidence="9">
    <location>
        <begin position="157"/>
        <end position="162"/>
    </location>
    <ligand>
        <name>NADP(+)</name>
        <dbReference type="ChEBI" id="CHEBI:58349"/>
    </ligand>
</feature>
<feature type="active site" description="Proton acceptor" evidence="9">
    <location>
        <position position="73"/>
    </location>
</feature>
<dbReference type="GO" id="GO:0005829">
    <property type="term" value="C:cytosol"/>
    <property type="evidence" value="ECO:0007669"/>
    <property type="project" value="TreeGrafter"/>
</dbReference>
<evidence type="ECO:0000256" key="1">
    <source>
        <dbReference type="ARBA" id="ARBA00004871"/>
    </source>
</evidence>
<feature type="binding site" evidence="9">
    <location>
        <position position="250"/>
    </location>
    <ligand>
        <name>NADP(+)</name>
        <dbReference type="ChEBI" id="CHEBI:58349"/>
    </ligand>
</feature>
<dbReference type="GO" id="GO:0009423">
    <property type="term" value="P:chorismate biosynthetic process"/>
    <property type="evidence" value="ECO:0007669"/>
    <property type="project" value="UniProtKB-UniRule"/>
</dbReference>
<feature type="binding site" evidence="9">
    <location>
        <position position="257"/>
    </location>
    <ligand>
        <name>shikimate</name>
        <dbReference type="ChEBI" id="CHEBI:36208"/>
    </ligand>
</feature>
<feature type="binding site" evidence="9">
    <location>
        <position position="85"/>
    </location>
    <ligand>
        <name>NADP(+)</name>
        <dbReference type="ChEBI" id="CHEBI:58349"/>
    </ligand>
</feature>
<comment type="pathway">
    <text evidence="1 9">Metabolic intermediate biosynthesis; chorismate biosynthesis; chorismate from D-erythrose 4-phosphate and phosphoenolpyruvate: step 4/7.</text>
</comment>
<dbReference type="Gene3D" id="3.40.50.720">
    <property type="entry name" value="NAD(P)-binding Rossmann-like Domain"/>
    <property type="match status" value="1"/>
</dbReference>
<dbReference type="Pfam" id="PF18317">
    <property type="entry name" value="SDH_C"/>
    <property type="match status" value="1"/>
</dbReference>
<dbReference type="RefSeq" id="WP_096999496.1">
    <property type="nucleotide sequence ID" value="NZ_OBEI01000001.1"/>
</dbReference>
<protein>
    <recommendedName>
        <fullName evidence="2 9">Shikimate dehydrogenase (NADP(+))</fullName>
        <shortName evidence="9">SDH</shortName>
        <ecNumber evidence="2 9">1.1.1.25</ecNumber>
    </recommendedName>
</protein>
<dbReference type="PANTHER" id="PTHR21089:SF1">
    <property type="entry name" value="BIFUNCTIONAL 3-DEHYDROQUINATE DEHYDRATASE_SHIKIMATE DEHYDROGENASE, CHLOROPLASTIC"/>
    <property type="match status" value="1"/>
</dbReference>
<feature type="domain" description="SDH C-terminal" evidence="12">
    <location>
        <begin position="250"/>
        <end position="280"/>
    </location>
</feature>
<organism evidence="13 14">
    <name type="scientific">Persephonella hydrogeniphila</name>
    <dbReference type="NCBI Taxonomy" id="198703"/>
    <lineage>
        <taxon>Bacteria</taxon>
        <taxon>Pseudomonadati</taxon>
        <taxon>Aquificota</taxon>
        <taxon>Aquificia</taxon>
        <taxon>Aquificales</taxon>
        <taxon>Hydrogenothermaceae</taxon>
        <taxon>Persephonella</taxon>
    </lineage>
</organism>
<dbReference type="SUPFAM" id="SSF51735">
    <property type="entry name" value="NAD(P)-binding Rossmann-fold domains"/>
    <property type="match status" value="1"/>
</dbReference>
<feature type="binding site" evidence="9">
    <location>
        <position position="109"/>
    </location>
    <ligand>
        <name>shikimate</name>
        <dbReference type="ChEBI" id="CHEBI:36208"/>
    </ligand>
</feature>
<feature type="binding site" evidence="9">
    <location>
        <begin position="22"/>
        <end position="24"/>
    </location>
    <ligand>
        <name>shikimate</name>
        <dbReference type="ChEBI" id="CHEBI:36208"/>
    </ligand>
</feature>
<evidence type="ECO:0000259" key="10">
    <source>
        <dbReference type="Pfam" id="PF01488"/>
    </source>
</evidence>
<name>A0A285N5Z2_9AQUI</name>
<sequence length="282" mass="31756">MEIPVNGNTEVYGIIGYPVKHSKSPQFQTAAFFSLGLNCIYLPFEVKPENLQAAIEGVKALSIKGINVTVPHKEEVIKYIDELSEEVRYIGASNTVKNLDGYLIGYNTDSYGFIEGLKEILPVIHDKRFLVIGAGGASRAVLYGLIKEGVQHITVANRTLERVNRIIEDFKTLNRFIKDILKPVSLEKIEENLENVDVIVNTTSVGLKDEDPPLFDYSKIKKEHIVVDIIYKKTKLLEAAEKKGCKYQDGLPMLLYQGVKAFEIWTGKKAPVEVMRRVLEEK</sequence>
<keyword evidence="5 9" id="KW-0560">Oxidoreductase</keyword>
<dbReference type="GO" id="GO:0050661">
    <property type="term" value="F:NADP binding"/>
    <property type="evidence" value="ECO:0007669"/>
    <property type="project" value="InterPro"/>
</dbReference>
<feature type="domain" description="Shikimate dehydrogenase substrate binding N-terminal" evidence="11">
    <location>
        <begin position="14"/>
        <end position="96"/>
    </location>
</feature>
<evidence type="ECO:0000313" key="14">
    <source>
        <dbReference type="Proteomes" id="UP000219036"/>
    </source>
</evidence>
<dbReference type="InterPro" id="IPR011342">
    <property type="entry name" value="Shikimate_DH"/>
</dbReference>
<evidence type="ECO:0000259" key="12">
    <source>
        <dbReference type="Pfam" id="PF18317"/>
    </source>
</evidence>
<dbReference type="GO" id="GO:0004764">
    <property type="term" value="F:shikimate 3-dehydrogenase (NADP+) activity"/>
    <property type="evidence" value="ECO:0007669"/>
    <property type="project" value="UniProtKB-UniRule"/>
</dbReference>
<dbReference type="OrthoDB" id="9792692at2"/>
<comment type="pathway">
    <text evidence="8">Aromatic compound metabolism; 3,4-dihydroxybenzoate biosynthesis; 3-dehydroquinate from D-quinate (NAD(+) route).</text>
</comment>
<evidence type="ECO:0000256" key="4">
    <source>
        <dbReference type="ARBA" id="ARBA00022857"/>
    </source>
</evidence>
<feature type="binding site" evidence="9">
    <location>
        <begin position="133"/>
        <end position="137"/>
    </location>
    <ligand>
        <name>NADP(+)</name>
        <dbReference type="ChEBI" id="CHEBI:58349"/>
    </ligand>
</feature>
<feature type="binding site" evidence="9">
    <location>
        <position position="69"/>
    </location>
    <ligand>
        <name>shikimate</name>
        <dbReference type="ChEBI" id="CHEBI:36208"/>
    </ligand>
</feature>
<dbReference type="AlphaFoldDB" id="A0A285N5Z2"/>
<evidence type="ECO:0000256" key="7">
    <source>
        <dbReference type="ARBA" id="ARBA00049442"/>
    </source>
</evidence>
<keyword evidence="14" id="KW-1185">Reference proteome</keyword>
<dbReference type="Gene3D" id="3.40.50.10860">
    <property type="entry name" value="Leucine Dehydrogenase, chain A, domain 1"/>
    <property type="match status" value="1"/>
</dbReference>
<feature type="binding site" evidence="9">
    <location>
        <position position="229"/>
    </location>
    <ligand>
        <name>NADP(+)</name>
        <dbReference type="ChEBI" id="CHEBI:58349"/>
    </ligand>
</feature>
<evidence type="ECO:0000256" key="8">
    <source>
        <dbReference type="ARBA" id="ARBA00060613"/>
    </source>
</evidence>
<keyword evidence="6 9" id="KW-0057">Aromatic amino acid biosynthesis</keyword>
<comment type="catalytic activity">
    <reaction evidence="7 9">
        <text>shikimate + NADP(+) = 3-dehydroshikimate + NADPH + H(+)</text>
        <dbReference type="Rhea" id="RHEA:17737"/>
        <dbReference type="ChEBI" id="CHEBI:15378"/>
        <dbReference type="ChEBI" id="CHEBI:16630"/>
        <dbReference type="ChEBI" id="CHEBI:36208"/>
        <dbReference type="ChEBI" id="CHEBI:57783"/>
        <dbReference type="ChEBI" id="CHEBI:58349"/>
        <dbReference type="EC" id="1.1.1.25"/>
    </reaction>
</comment>
<dbReference type="EMBL" id="OBEI01000001">
    <property type="protein sequence ID" value="SNZ03131.1"/>
    <property type="molecule type" value="Genomic_DNA"/>
</dbReference>